<evidence type="ECO:0000313" key="1">
    <source>
        <dbReference type="Proteomes" id="UP000095282"/>
    </source>
</evidence>
<name>A0A1I7URA7_9PELO</name>
<dbReference type="STRING" id="1561998.A0A1I7URA7"/>
<evidence type="ECO:0000313" key="2">
    <source>
        <dbReference type="WBParaSite" id="Csp11.Scaffold630.g18560.t1"/>
    </source>
</evidence>
<dbReference type="PANTHER" id="PTHR36519:SF3">
    <property type="entry name" value="EB DOMAIN-CONTAINING PROTEIN-RELATED"/>
    <property type="match status" value="1"/>
</dbReference>
<sequence>MVLTIPTIASVAPVNCELALDSGRFIKYVATRNSNPKTHVAEELPMMRKNSHLDQDHFQILSLLVVGVSSYRTFSGVVGGSKSLPCVAPCAPGQACIQGVCQSIPHFNSRAPRGDTDDLCSTDADCLPAGYCGDGVCEVDNGYGGRCSTGTQCPNGYDCVNAKCRKSSRRHFATCPIRCPDGTFCVNGHCIGAGR</sequence>
<protein>
    <submittedName>
        <fullName evidence="2">EB domain-containing protein</fullName>
    </submittedName>
</protein>
<organism evidence="1 2">
    <name type="scientific">Caenorhabditis tropicalis</name>
    <dbReference type="NCBI Taxonomy" id="1561998"/>
    <lineage>
        <taxon>Eukaryota</taxon>
        <taxon>Metazoa</taxon>
        <taxon>Ecdysozoa</taxon>
        <taxon>Nematoda</taxon>
        <taxon>Chromadorea</taxon>
        <taxon>Rhabditida</taxon>
        <taxon>Rhabditina</taxon>
        <taxon>Rhabditomorpha</taxon>
        <taxon>Rhabditoidea</taxon>
        <taxon>Rhabditidae</taxon>
        <taxon>Peloderinae</taxon>
        <taxon>Caenorhabditis</taxon>
    </lineage>
</organism>
<reference evidence="2" key="1">
    <citation type="submission" date="2016-11" db="UniProtKB">
        <authorList>
            <consortium name="WormBaseParasite"/>
        </authorList>
    </citation>
    <scope>IDENTIFICATION</scope>
</reference>
<dbReference type="Proteomes" id="UP000095282">
    <property type="component" value="Unplaced"/>
</dbReference>
<dbReference type="WBParaSite" id="Csp11.Scaffold630.g18560.t1">
    <property type="protein sequence ID" value="Csp11.Scaffold630.g18560.t1"/>
    <property type="gene ID" value="Csp11.Scaffold630.g18560"/>
</dbReference>
<dbReference type="PANTHER" id="PTHR36519">
    <property type="entry name" value="FIP (FUNGUS-INDUCED PROTEIN) RELATED-RELATED"/>
    <property type="match status" value="1"/>
</dbReference>
<keyword evidence="1" id="KW-1185">Reference proteome</keyword>
<dbReference type="eggNOG" id="KOG1225">
    <property type="taxonomic scope" value="Eukaryota"/>
</dbReference>
<accession>A0A1I7URA7</accession>
<proteinExistence type="predicted"/>
<dbReference type="AlphaFoldDB" id="A0A1I7URA7"/>
<dbReference type="eggNOG" id="KOG2920">
    <property type="taxonomic scope" value="Eukaryota"/>
</dbReference>